<name>A0A6A6RRE8_9PLEO</name>
<dbReference type="AlphaFoldDB" id="A0A6A6RRE8"/>
<proteinExistence type="predicted"/>
<protein>
    <submittedName>
        <fullName evidence="1">Uncharacterized protein</fullName>
    </submittedName>
</protein>
<reference evidence="1" key="1">
    <citation type="journal article" date="2020" name="Stud. Mycol.">
        <title>101 Dothideomycetes genomes: a test case for predicting lifestyles and emergence of pathogens.</title>
        <authorList>
            <person name="Haridas S."/>
            <person name="Albert R."/>
            <person name="Binder M."/>
            <person name="Bloem J."/>
            <person name="Labutti K."/>
            <person name="Salamov A."/>
            <person name="Andreopoulos B."/>
            <person name="Baker S."/>
            <person name="Barry K."/>
            <person name="Bills G."/>
            <person name="Bluhm B."/>
            <person name="Cannon C."/>
            <person name="Castanera R."/>
            <person name="Culley D."/>
            <person name="Daum C."/>
            <person name="Ezra D."/>
            <person name="Gonzalez J."/>
            <person name="Henrissat B."/>
            <person name="Kuo A."/>
            <person name="Liang C."/>
            <person name="Lipzen A."/>
            <person name="Lutzoni F."/>
            <person name="Magnuson J."/>
            <person name="Mondo S."/>
            <person name="Nolan M."/>
            <person name="Ohm R."/>
            <person name="Pangilinan J."/>
            <person name="Park H.-J."/>
            <person name="Ramirez L."/>
            <person name="Alfaro M."/>
            <person name="Sun H."/>
            <person name="Tritt A."/>
            <person name="Yoshinaga Y."/>
            <person name="Zwiers L.-H."/>
            <person name="Turgeon B."/>
            <person name="Goodwin S."/>
            <person name="Spatafora J."/>
            <person name="Crous P."/>
            <person name="Grigoriev I."/>
        </authorList>
    </citation>
    <scope>NUCLEOTIDE SEQUENCE</scope>
    <source>
        <strain evidence="1">CBS 473.64</strain>
    </source>
</reference>
<evidence type="ECO:0000313" key="2">
    <source>
        <dbReference type="Proteomes" id="UP000799753"/>
    </source>
</evidence>
<organism evidence="1 2">
    <name type="scientific">Massarina eburnea CBS 473.64</name>
    <dbReference type="NCBI Taxonomy" id="1395130"/>
    <lineage>
        <taxon>Eukaryota</taxon>
        <taxon>Fungi</taxon>
        <taxon>Dikarya</taxon>
        <taxon>Ascomycota</taxon>
        <taxon>Pezizomycotina</taxon>
        <taxon>Dothideomycetes</taxon>
        <taxon>Pleosporomycetidae</taxon>
        <taxon>Pleosporales</taxon>
        <taxon>Massarineae</taxon>
        <taxon>Massarinaceae</taxon>
        <taxon>Massarina</taxon>
    </lineage>
</organism>
<sequence length="177" mass="20633">MFPKALEDADDERTYGPEIILKFELDFMATLQDLRINILEFVRYTYPLDFDTQVTFSLECVTDEDSYEEEHTVELQELRKEFFPFLTGLMMQHPDFRNHDCTAIWVDGQGTPIQVCCAPSNEPPFTNMTRFYTLDEMLSLRSGDPDYSAPYGGQYLSPMLRYSKSMAALWYSLHVVD</sequence>
<gene>
    <name evidence="1" type="ORF">P280DRAFT_471325</name>
</gene>
<dbReference type="EMBL" id="MU006790">
    <property type="protein sequence ID" value="KAF2638209.1"/>
    <property type="molecule type" value="Genomic_DNA"/>
</dbReference>
<evidence type="ECO:0000313" key="1">
    <source>
        <dbReference type="EMBL" id="KAF2638209.1"/>
    </source>
</evidence>
<keyword evidence="2" id="KW-1185">Reference proteome</keyword>
<dbReference type="OrthoDB" id="3673741at2759"/>
<dbReference type="Proteomes" id="UP000799753">
    <property type="component" value="Unassembled WGS sequence"/>
</dbReference>
<accession>A0A6A6RRE8</accession>